<evidence type="ECO:0000313" key="5">
    <source>
        <dbReference type="EMBL" id="AIC91998.1"/>
    </source>
</evidence>
<dbReference type="GO" id="GO:0006753">
    <property type="term" value="P:nucleoside phosphate metabolic process"/>
    <property type="evidence" value="ECO:0007669"/>
    <property type="project" value="TreeGrafter"/>
</dbReference>
<dbReference type="InterPro" id="IPR000086">
    <property type="entry name" value="NUDIX_hydrolase_dom"/>
</dbReference>
<evidence type="ECO:0000259" key="4">
    <source>
        <dbReference type="PROSITE" id="PS51462"/>
    </source>
</evidence>
<dbReference type="HOGENOM" id="CLU_062658_5_2_11"/>
<dbReference type="PROSITE" id="PS00893">
    <property type="entry name" value="NUDIX_BOX"/>
    <property type="match status" value="1"/>
</dbReference>
<dbReference type="KEGG" id="bii:BINDI_0725"/>
<dbReference type="GO" id="GO:0019693">
    <property type="term" value="P:ribose phosphate metabolic process"/>
    <property type="evidence" value="ECO:0007669"/>
    <property type="project" value="TreeGrafter"/>
</dbReference>
<reference evidence="5 6" key="1">
    <citation type="journal article" date="2014" name="Appl. Environ. Microbiol.">
        <title>Genomic encyclopedia of type strains of the genus Bifidobacterium.</title>
        <authorList>
            <person name="Milani C."/>
            <person name="Lugli G.A."/>
            <person name="Duranti S."/>
            <person name="Turroni F."/>
            <person name="Bottacini F."/>
            <person name="Mangifesta M."/>
            <person name="Sanchez B."/>
            <person name="Viappiani A."/>
            <person name="Mancabelli L."/>
            <person name="Taminiau B."/>
            <person name="Delcenserie V."/>
            <person name="Barrangou R."/>
            <person name="Margolles A."/>
            <person name="van Sinderen D."/>
            <person name="Ventura M."/>
        </authorList>
    </citation>
    <scope>NUCLEOTIDE SEQUENCE [LARGE SCALE GENOMIC DNA]</scope>
    <source>
        <strain evidence="5 6">LMG 11587</strain>
    </source>
</reference>
<evidence type="ECO:0000313" key="6">
    <source>
        <dbReference type="Proteomes" id="UP000028569"/>
    </source>
</evidence>
<feature type="domain" description="Nudix hydrolase" evidence="4">
    <location>
        <begin position="80"/>
        <end position="233"/>
    </location>
</feature>
<dbReference type="AlphaFoldDB" id="A0A087VUM4"/>
<accession>A0A087VUM4</accession>
<dbReference type="EC" id="3.6.1.13" evidence="5"/>
<feature type="compositionally biased region" description="Polar residues" evidence="3">
    <location>
        <begin position="1"/>
        <end position="15"/>
    </location>
</feature>
<protein>
    <submittedName>
        <fullName evidence="5">Hydrolase, NUDIX family</fullName>
        <ecNumber evidence="5">3.6.1.13</ecNumber>
    </submittedName>
</protein>
<comment type="cofactor">
    <cofactor evidence="1">
        <name>Mg(2+)</name>
        <dbReference type="ChEBI" id="CHEBI:18420"/>
    </cofactor>
</comment>
<evidence type="ECO:0000256" key="1">
    <source>
        <dbReference type="ARBA" id="ARBA00001946"/>
    </source>
</evidence>
<dbReference type="InterPro" id="IPR015797">
    <property type="entry name" value="NUDIX_hydrolase-like_dom_sf"/>
</dbReference>
<evidence type="ECO:0000256" key="3">
    <source>
        <dbReference type="SAM" id="MobiDB-lite"/>
    </source>
</evidence>
<feature type="region of interest" description="Disordered" evidence="3">
    <location>
        <begin position="139"/>
        <end position="159"/>
    </location>
</feature>
<name>A0A087VUM4_9BIFI</name>
<dbReference type="EMBL" id="CP006018">
    <property type="protein sequence ID" value="AIC91998.1"/>
    <property type="molecule type" value="Genomic_DNA"/>
</dbReference>
<dbReference type="Gene3D" id="3.90.79.10">
    <property type="entry name" value="Nucleoside Triphosphate Pyrophosphohydrolase"/>
    <property type="match status" value="1"/>
</dbReference>
<sequence length="247" mass="27257">MTDTKYQGSFGNTHGTDGAAGPTIDQRLAELGGEGTDMFIEPREIHSQEVFSGPIFTVLDKLIELPQTDGSTDRIRRQLIHHDPCVVILVHDLAVDTYLLTREYKVGAGGYVHGLPAGFINRGETPVQAALRELHEETGLVPGSEKSHGSAEGGRLDLDQDSGFFDKGPGVYSSLGMSDEFGHTLVLHLRKWHKEGRRFDPGEHIQSTWVTWEELVAARIQDSKAVVAIQHEAIRRLQEGKSRASRI</sequence>
<proteinExistence type="predicted"/>
<dbReference type="Pfam" id="PF00293">
    <property type="entry name" value="NUDIX"/>
    <property type="match status" value="1"/>
</dbReference>
<dbReference type="GO" id="GO:0047631">
    <property type="term" value="F:ADP-ribose diphosphatase activity"/>
    <property type="evidence" value="ECO:0007669"/>
    <property type="project" value="UniProtKB-EC"/>
</dbReference>
<dbReference type="PANTHER" id="PTHR11839">
    <property type="entry name" value="UDP/ADP-SUGAR PYROPHOSPHATASE"/>
    <property type="match status" value="1"/>
</dbReference>
<dbReference type="InterPro" id="IPR020084">
    <property type="entry name" value="NUDIX_hydrolase_CS"/>
</dbReference>
<evidence type="ECO:0000256" key="2">
    <source>
        <dbReference type="ARBA" id="ARBA00022801"/>
    </source>
</evidence>
<dbReference type="PROSITE" id="PS51462">
    <property type="entry name" value="NUDIX"/>
    <property type="match status" value="1"/>
</dbReference>
<dbReference type="Proteomes" id="UP000028569">
    <property type="component" value="Chromosome"/>
</dbReference>
<dbReference type="CDD" id="cd03424">
    <property type="entry name" value="NUDIX_ADPRase_Nudt5_UGPPase_Nudt14"/>
    <property type="match status" value="1"/>
</dbReference>
<keyword evidence="6" id="KW-1185">Reference proteome</keyword>
<dbReference type="PANTHER" id="PTHR11839:SF18">
    <property type="entry name" value="NUDIX HYDROLASE DOMAIN-CONTAINING PROTEIN"/>
    <property type="match status" value="1"/>
</dbReference>
<keyword evidence="2 5" id="KW-0378">Hydrolase</keyword>
<dbReference type="RefSeq" id="WP_158332592.1">
    <property type="nucleotide sequence ID" value="NZ_CP006018.1"/>
</dbReference>
<dbReference type="OrthoDB" id="9804442at2"/>
<dbReference type="SUPFAM" id="SSF55811">
    <property type="entry name" value="Nudix"/>
    <property type="match status" value="1"/>
</dbReference>
<feature type="compositionally biased region" description="Basic and acidic residues" evidence="3">
    <location>
        <begin position="145"/>
        <end position="158"/>
    </location>
</feature>
<gene>
    <name evidence="5" type="ORF">BINDI_0725</name>
</gene>
<feature type="region of interest" description="Disordered" evidence="3">
    <location>
        <begin position="1"/>
        <end position="23"/>
    </location>
</feature>
<organism evidence="5 6">
    <name type="scientific">Bifidobacterium [indicum] DSM 20214 = LMG 11587</name>
    <dbReference type="NCBI Taxonomy" id="1341694"/>
    <lineage>
        <taxon>Bacteria</taxon>
        <taxon>Bacillati</taxon>
        <taxon>Actinomycetota</taxon>
        <taxon>Actinomycetes</taxon>
        <taxon>Bifidobacteriales</taxon>
        <taxon>Bifidobacteriaceae</taxon>
        <taxon>Bifidobacterium</taxon>
    </lineage>
</organism>